<dbReference type="GO" id="GO:0015628">
    <property type="term" value="P:protein secretion by the type II secretion system"/>
    <property type="evidence" value="ECO:0007669"/>
    <property type="project" value="InterPro"/>
</dbReference>
<dbReference type="PROSITE" id="PS00409">
    <property type="entry name" value="PROKAR_NTER_METHYL"/>
    <property type="match status" value="1"/>
</dbReference>
<dbReference type="InterPro" id="IPR045584">
    <property type="entry name" value="Pilin-like"/>
</dbReference>
<gene>
    <name evidence="3" type="ORF">YC6258_00546</name>
</gene>
<organism evidence="3 4">
    <name type="scientific">Gynuella sunshinyii YC6258</name>
    <dbReference type="NCBI Taxonomy" id="1445510"/>
    <lineage>
        <taxon>Bacteria</taxon>
        <taxon>Pseudomonadati</taxon>
        <taxon>Pseudomonadota</taxon>
        <taxon>Gammaproteobacteria</taxon>
        <taxon>Oceanospirillales</taxon>
        <taxon>Saccharospirillaceae</taxon>
        <taxon>Gynuella</taxon>
    </lineage>
</organism>
<keyword evidence="2" id="KW-0812">Transmembrane</keyword>
<dbReference type="PATRIC" id="fig|1445510.3.peg.533"/>
<proteinExistence type="predicted"/>
<dbReference type="EMBL" id="CP007142">
    <property type="protein sequence ID" value="AJQ92596.1"/>
    <property type="molecule type" value="Genomic_DNA"/>
</dbReference>
<dbReference type="SUPFAM" id="SSF54523">
    <property type="entry name" value="Pili subunits"/>
    <property type="match status" value="1"/>
</dbReference>
<dbReference type="GO" id="GO:0015627">
    <property type="term" value="C:type II protein secretion system complex"/>
    <property type="evidence" value="ECO:0007669"/>
    <property type="project" value="InterPro"/>
</dbReference>
<keyword evidence="4" id="KW-1185">Reference proteome</keyword>
<dbReference type="AlphaFoldDB" id="A0A0C5VEF1"/>
<evidence type="ECO:0000256" key="1">
    <source>
        <dbReference type="ARBA" id="ARBA00022481"/>
    </source>
</evidence>
<evidence type="ECO:0000313" key="4">
    <source>
        <dbReference type="Proteomes" id="UP000032266"/>
    </source>
</evidence>
<sequence length="164" mass="17989">MSNSNRNRPAFPSLNAEYGGYTLLEIIISIALIGILVSVALQSYSAYFDRVDRNKAISDLKIISTLITAYAMDSGGEFPDSLADVNADGYLDPWGHPYQYLNIANKRGNGHNRKDRNLVPINSDYDLYSMGKDGESVGPLTAKQSQDDIIRANNGDFIGLASTY</sequence>
<dbReference type="InterPro" id="IPR000983">
    <property type="entry name" value="Bac_GSPG_pilin"/>
</dbReference>
<dbReference type="PRINTS" id="PR00813">
    <property type="entry name" value="BCTERIALGSPG"/>
</dbReference>
<accession>A0A0C5VEF1</accession>
<protein>
    <submittedName>
        <fullName evidence="3">Type II secretory pathway, pseudopilin PulG</fullName>
    </submittedName>
</protein>
<name>A0A0C5VEF1_9GAMM</name>
<dbReference type="NCBIfam" id="TIGR02532">
    <property type="entry name" value="IV_pilin_GFxxxE"/>
    <property type="match status" value="1"/>
</dbReference>
<dbReference type="KEGG" id="gsn:YC6258_00546"/>
<dbReference type="Gene3D" id="3.30.700.10">
    <property type="entry name" value="Glycoprotein, Type 4 Pilin"/>
    <property type="match status" value="1"/>
</dbReference>
<dbReference type="Pfam" id="PF07963">
    <property type="entry name" value="N_methyl"/>
    <property type="match status" value="1"/>
</dbReference>
<evidence type="ECO:0000313" key="3">
    <source>
        <dbReference type="EMBL" id="AJQ92596.1"/>
    </source>
</evidence>
<keyword evidence="1" id="KW-0488">Methylation</keyword>
<dbReference type="STRING" id="1445510.YC6258_00546"/>
<feature type="transmembrane region" description="Helical" evidence="2">
    <location>
        <begin position="20"/>
        <end position="41"/>
    </location>
</feature>
<dbReference type="RefSeq" id="WP_044615620.1">
    <property type="nucleotide sequence ID" value="NZ_CP007142.1"/>
</dbReference>
<evidence type="ECO:0000256" key="2">
    <source>
        <dbReference type="SAM" id="Phobius"/>
    </source>
</evidence>
<dbReference type="OrthoDB" id="5296638at2"/>
<reference evidence="3 4" key="1">
    <citation type="submission" date="2014-01" db="EMBL/GenBank/DDBJ databases">
        <title>Full genme sequencing of cellulolytic bacterium Gynuella sunshinyii YC6258T gen. nov., sp. nov.</title>
        <authorList>
            <person name="Khan H."/>
            <person name="Chung E.J."/>
            <person name="Chung Y.R."/>
        </authorList>
    </citation>
    <scope>NUCLEOTIDE SEQUENCE [LARGE SCALE GENOMIC DNA]</scope>
    <source>
        <strain evidence="3 4">YC6258</strain>
    </source>
</reference>
<dbReference type="HOGENOM" id="CLU_133171_0_0_6"/>
<keyword evidence="2" id="KW-1133">Transmembrane helix</keyword>
<dbReference type="Proteomes" id="UP000032266">
    <property type="component" value="Chromosome"/>
</dbReference>
<keyword evidence="2" id="KW-0472">Membrane</keyword>
<dbReference type="InterPro" id="IPR012902">
    <property type="entry name" value="N_methyl_site"/>
</dbReference>